<feature type="chain" id="PRO_5008751035" evidence="2">
    <location>
        <begin position="23"/>
        <end position="220"/>
    </location>
</feature>
<dbReference type="Proteomes" id="UP000507536">
    <property type="component" value="Chromosome 13"/>
</dbReference>
<accession>A0A1C6XYB2</accession>
<dbReference type="PROSITE" id="PS51352">
    <property type="entry name" value="THIOREDOXIN_2"/>
    <property type="match status" value="1"/>
</dbReference>
<dbReference type="InterPro" id="IPR013766">
    <property type="entry name" value="Thioredoxin_domain"/>
</dbReference>
<dbReference type="Gene3D" id="3.40.30.10">
    <property type="entry name" value="Glutaredoxin"/>
    <property type="match status" value="1"/>
</dbReference>
<keyword evidence="1" id="KW-0812">Transmembrane</keyword>
<evidence type="ECO:0000259" key="3">
    <source>
        <dbReference type="PROSITE" id="PS51352"/>
    </source>
</evidence>
<protein>
    <submittedName>
        <fullName evidence="4">Thioredoxin-related protein, putative</fullName>
    </submittedName>
</protein>
<dbReference type="AlphaFoldDB" id="A0A1C6XYB2"/>
<feature type="signal peptide" evidence="2">
    <location>
        <begin position="1"/>
        <end position="22"/>
    </location>
</feature>
<organism evidence="4 5">
    <name type="scientific">Plasmodium chabaudi adami</name>
    <dbReference type="NCBI Taxonomy" id="5826"/>
    <lineage>
        <taxon>Eukaryota</taxon>
        <taxon>Sar</taxon>
        <taxon>Alveolata</taxon>
        <taxon>Apicomplexa</taxon>
        <taxon>Aconoidasida</taxon>
        <taxon>Haemosporida</taxon>
        <taxon>Plasmodiidae</taxon>
        <taxon>Plasmodium</taxon>
        <taxon>Plasmodium (Vinckeia)</taxon>
    </lineage>
</organism>
<proteinExistence type="predicted"/>
<feature type="domain" description="Thioredoxin" evidence="3">
    <location>
        <begin position="16"/>
        <end position="134"/>
    </location>
</feature>
<dbReference type="PRINTS" id="PR00421">
    <property type="entry name" value="THIOREDOXIN"/>
</dbReference>
<dbReference type="InterPro" id="IPR036249">
    <property type="entry name" value="Thioredoxin-like_sf"/>
</dbReference>
<evidence type="ECO:0000313" key="4">
    <source>
        <dbReference type="EMBL" id="SCM11503.1"/>
    </source>
</evidence>
<feature type="transmembrane region" description="Helical" evidence="1">
    <location>
        <begin position="167"/>
        <end position="191"/>
    </location>
</feature>
<dbReference type="SUPFAM" id="SSF52833">
    <property type="entry name" value="Thioredoxin-like"/>
    <property type="match status" value="1"/>
</dbReference>
<evidence type="ECO:0000256" key="2">
    <source>
        <dbReference type="SAM" id="SignalP"/>
    </source>
</evidence>
<dbReference type="EMBL" id="LT608193">
    <property type="protein sequence ID" value="SCM11503.1"/>
    <property type="molecule type" value="Genomic_DNA"/>
</dbReference>
<keyword evidence="1" id="KW-0472">Membrane</keyword>
<keyword evidence="1" id="KW-1133">Transmembrane helix</keyword>
<sequence>MVGFAKGFIFFLFLTLFNYCYAHDVIELNDSNFESLTQISTGNTTGSWFIKFYAPWCSHCKAMHRAWTELATEMKGTTNIAKVDVTINSKTRKRFKIEGFPTIIYFKNGKMYEYKSNDRSLEALKYFVLESYKNVKPLEAPTPLSYGDILKELAHETFLNIDRIYKYAFPALALISIVSFLMGCIICLAICKVCCNKNNAVAGTAAAAATAAAAVAKKKE</sequence>
<dbReference type="PANTHER" id="PTHR19991:SF2">
    <property type="entry name" value="GH08893P"/>
    <property type="match status" value="1"/>
</dbReference>
<evidence type="ECO:0000256" key="1">
    <source>
        <dbReference type="SAM" id="Phobius"/>
    </source>
</evidence>
<dbReference type="Pfam" id="PF00085">
    <property type="entry name" value="Thioredoxin"/>
    <property type="match status" value="1"/>
</dbReference>
<name>A0A1C6XYB2_PLACE</name>
<reference evidence="4 5" key="1">
    <citation type="submission" date="2016-08" db="EMBL/GenBank/DDBJ databases">
        <authorList>
            <consortium name="Pathogen Informatics"/>
        </authorList>
    </citation>
    <scope>NUCLEOTIDE SEQUENCE [LARGE SCALE GENOMIC DNA]</scope>
    <source>
        <strain evidence="4 5">DS</strain>
    </source>
</reference>
<dbReference type="PANTHER" id="PTHR19991">
    <property type="entry name" value="L 2 01289"/>
    <property type="match status" value="1"/>
</dbReference>
<keyword evidence="2" id="KW-0732">Signal</keyword>
<evidence type="ECO:0000313" key="5">
    <source>
        <dbReference type="Proteomes" id="UP000507536"/>
    </source>
</evidence>
<gene>
    <name evidence="4" type="ORF">PCHDS_000421200</name>
</gene>
<dbReference type="CDD" id="cd02961">
    <property type="entry name" value="PDI_a_family"/>
    <property type="match status" value="1"/>
</dbReference>